<dbReference type="RefSeq" id="WP_092934718.1">
    <property type="nucleotide sequence ID" value="NZ_FMZP01000022.1"/>
</dbReference>
<dbReference type="Pfam" id="PF08882">
    <property type="entry name" value="Acetone_carb_G"/>
    <property type="match status" value="1"/>
</dbReference>
<evidence type="ECO:0000313" key="4">
    <source>
        <dbReference type="Proteomes" id="UP000324021"/>
    </source>
</evidence>
<sequence length="171" mass="20424">MPESYPREHIEDLVDDNLEWNQLHDMMSDFKDADRFQQVRDVLQERVDWDDPIIIPYADHLYVVAKPDGRWVIKCDCGHEFCEHDENWKMDALINVRDSEEAYLEIYPEDMHPHPDYMELREFFCPGCNTLLEVTNVMPGYPLIHEFEPDIETFYSEWIEEPIPTPETESA</sequence>
<accession>A0A1G6ULQ5</accession>
<dbReference type="Proteomes" id="UP000199320">
    <property type="component" value="Unassembled WGS sequence"/>
</dbReference>
<protein>
    <submittedName>
        <fullName evidence="1">Acetone carboxylase, gamma subunit</fullName>
    </submittedName>
</protein>
<dbReference type="InterPro" id="IPR016750">
    <property type="entry name" value="Aceto_COase_bsu/gsu"/>
</dbReference>
<dbReference type="Proteomes" id="UP000324021">
    <property type="component" value="Unassembled WGS sequence"/>
</dbReference>
<reference evidence="2" key="2">
    <citation type="submission" date="2016-10" db="EMBL/GenBank/DDBJ databases">
        <authorList>
            <person name="de Groot N.N."/>
        </authorList>
    </citation>
    <scope>NUCLEOTIDE SEQUENCE [LARGE SCALE GENOMIC DNA]</scope>
    <source>
        <strain evidence="2">CDM_6</strain>
    </source>
</reference>
<dbReference type="EMBL" id="FOIC01000023">
    <property type="protein sequence ID" value="SET98357.1"/>
    <property type="molecule type" value="Genomic_DNA"/>
</dbReference>
<dbReference type="STRING" id="392421.SAMN04488694_1234"/>
<dbReference type="OrthoDB" id="179449at2157"/>
<gene>
    <name evidence="2" type="ORF">SAMN04488694_1234</name>
    <name evidence="1" type="ORF">SAMN05192552_102236</name>
</gene>
<dbReference type="AlphaFoldDB" id="A0A1G6ULQ5"/>
<evidence type="ECO:0000313" key="1">
    <source>
        <dbReference type="EMBL" id="SDD42243.1"/>
    </source>
</evidence>
<reference evidence="3 4" key="1">
    <citation type="submission" date="2016-10" db="EMBL/GenBank/DDBJ databases">
        <authorList>
            <person name="Varghese N."/>
            <person name="Submissions S."/>
        </authorList>
    </citation>
    <scope>NUCLEOTIDE SEQUENCE [LARGE SCALE GENOMIC DNA]</scope>
    <source>
        <strain evidence="1 4">CDM_1</strain>
        <strain evidence="3">CDM_6</strain>
    </source>
</reference>
<evidence type="ECO:0000313" key="2">
    <source>
        <dbReference type="EMBL" id="SET98357.1"/>
    </source>
</evidence>
<dbReference type="EMBL" id="FMZP01000022">
    <property type="protein sequence ID" value="SDD42243.1"/>
    <property type="molecule type" value="Genomic_DNA"/>
</dbReference>
<evidence type="ECO:0000313" key="3">
    <source>
        <dbReference type="Proteomes" id="UP000199320"/>
    </source>
</evidence>
<organism evidence="1 4">
    <name type="scientific">Natrinema hispanicum</name>
    <dbReference type="NCBI Taxonomy" id="392421"/>
    <lineage>
        <taxon>Archaea</taxon>
        <taxon>Methanobacteriati</taxon>
        <taxon>Methanobacteriota</taxon>
        <taxon>Stenosarchaea group</taxon>
        <taxon>Halobacteria</taxon>
        <taxon>Halobacteriales</taxon>
        <taxon>Natrialbaceae</taxon>
        <taxon>Natrinema</taxon>
    </lineage>
</organism>
<keyword evidence="3" id="KW-1185">Reference proteome</keyword>
<proteinExistence type="predicted"/>
<name>A0A1G6ULQ5_9EURY</name>
<dbReference type="PIRSF" id="PIRSF019217">
    <property type="entry name" value="Acetone_carboxlyase_gsu"/>
    <property type="match status" value="1"/>
</dbReference>